<dbReference type="PROSITE" id="PS50943">
    <property type="entry name" value="HTH_CROC1"/>
    <property type="match status" value="1"/>
</dbReference>
<comment type="caution">
    <text evidence="2">The sequence shown here is derived from an EMBL/GenBank/DDBJ whole genome shotgun (WGS) entry which is preliminary data.</text>
</comment>
<accession>A0ABM8Z4M2</accession>
<gene>
    <name evidence="2" type="ORF">WFA24289_00589</name>
</gene>
<name>A0ABM8Z4M2_9LACO</name>
<feature type="domain" description="HTH cro/C1-type" evidence="1">
    <location>
        <begin position="2"/>
        <end position="30"/>
    </location>
</feature>
<evidence type="ECO:0000313" key="2">
    <source>
        <dbReference type="EMBL" id="CAH0416290.1"/>
    </source>
</evidence>
<sequence length="217" mass="25446">MSKWERGISEPSAEMMFTIIAKYNLSVDYFFATTTKSKVAVEKDCILDAFEQSMVDSVSQSPSFAKIAQIANISQVELEQHFATFDDLVYAFINRMDKNIVGVFEQEISKNKSLKKIFIYGLAPVLYEKHLVLNLVYTRPYINSIWVKFITNRYKRIILEKFEIRKTDSLTLEYFVATVTAMVAVWMSQENPESLQKFQRRIQRLEIFEINQWLDND</sequence>
<dbReference type="EMBL" id="CAKKNS010000001">
    <property type="protein sequence ID" value="CAH0416290.1"/>
    <property type="molecule type" value="Genomic_DNA"/>
</dbReference>
<dbReference type="InterPro" id="IPR001387">
    <property type="entry name" value="Cro/C1-type_HTH"/>
</dbReference>
<protein>
    <recommendedName>
        <fullName evidence="1">HTH cro/C1-type domain-containing protein</fullName>
    </recommendedName>
</protein>
<evidence type="ECO:0000259" key="1">
    <source>
        <dbReference type="PROSITE" id="PS50943"/>
    </source>
</evidence>
<dbReference type="CDD" id="cd00093">
    <property type="entry name" value="HTH_XRE"/>
    <property type="match status" value="1"/>
</dbReference>
<keyword evidence="3" id="KW-1185">Reference proteome</keyword>
<organism evidence="2 3">
    <name type="scientific">Periweissella fabaria</name>
    <dbReference type="NCBI Taxonomy" id="546157"/>
    <lineage>
        <taxon>Bacteria</taxon>
        <taxon>Bacillati</taxon>
        <taxon>Bacillota</taxon>
        <taxon>Bacilli</taxon>
        <taxon>Lactobacillales</taxon>
        <taxon>Lactobacillaceae</taxon>
        <taxon>Periweissella</taxon>
    </lineage>
</organism>
<evidence type="ECO:0000313" key="3">
    <source>
        <dbReference type="Proteomes" id="UP000789707"/>
    </source>
</evidence>
<reference evidence="2 3" key="1">
    <citation type="submission" date="2021-11" db="EMBL/GenBank/DDBJ databases">
        <authorList>
            <person name="Depoorter E."/>
        </authorList>
    </citation>
    <scope>NUCLEOTIDE SEQUENCE [LARGE SCALE GENOMIC DNA]</scope>
    <source>
        <strain evidence="2 3">LMG 24289</strain>
    </source>
</reference>
<dbReference type="Proteomes" id="UP000789707">
    <property type="component" value="Unassembled WGS sequence"/>
</dbReference>
<proteinExistence type="predicted"/>